<organism evidence="3 4">
    <name type="scientific">Anaerosacchariphilus polymeriproducens</name>
    <dbReference type="NCBI Taxonomy" id="1812858"/>
    <lineage>
        <taxon>Bacteria</taxon>
        <taxon>Bacillati</taxon>
        <taxon>Bacillota</taxon>
        <taxon>Clostridia</taxon>
        <taxon>Lachnospirales</taxon>
        <taxon>Lachnospiraceae</taxon>
        <taxon>Anaerosacchariphilus</taxon>
    </lineage>
</organism>
<evidence type="ECO:0000313" key="3">
    <source>
        <dbReference type="EMBL" id="RDU21933.1"/>
    </source>
</evidence>
<name>A0A371AQT2_9FIRM</name>
<dbReference type="AlphaFoldDB" id="A0A371AQT2"/>
<protein>
    <recommendedName>
        <fullName evidence="5">Phage minor structural protein GP20</fullName>
    </recommendedName>
</protein>
<feature type="coiled-coil region" evidence="1">
    <location>
        <begin position="27"/>
        <end position="83"/>
    </location>
</feature>
<evidence type="ECO:0008006" key="5">
    <source>
        <dbReference type="Google" id="ProtNLM"/>
    </source>
</evidence>
<gene>
    <name evidence="3" type="ORF">DWV06_15460</name>
</gene>
<feature type="region of interest" description="Disordered" evidence="2">
    <location>
        <begin position="149"/>
        <end position="198"/>
    </location>
</feature>
<dbReference type="RefSeq" id="WP_115483096.1">
    <property type="nucleotide sequence ID" value="NZ_QRCT01000050.1"/>
</dbReference>
<evidence type="ECO:0000256" key="1">
    <source>
        <dbReference type="SAM" id="Coils"/>
    </source>
</evidence>
<accession>A0A371AQT2</accession>
<dbReference type="Proteomes" id="UP000255036">
    <property type="component" value="Unassembled WGS sequence"/>
</dbReference>
<dbReference type="InterPro" id="IPR009636">
    <property type="entry name" value="SCAF"/>
</dbReference>
<evidence type="ECO:0000256" key="2">
    <source>
        <dbReference type="SAM" id="MobiDB-lite"/>
    </source>
</evidence>
<dbReference type="EMBL" id="QRCT01000050">
    <property type="protein sequence ID" value="RDU21933.1"/>
    <property type="molecule type" value="Genomic_DNA"/>
</dbReference>
<sequence>MKKEILTGMGLTEDQIATIMAENGKDIEREKAKITAAEQDRDELKTQLDETKKALEGFDGVDIDALNKQINDLKTDLSSKDVEYQKKIADMEFNSVLDAAISEYGAKNAKAVKALLEMDSLKESKNQADDIKKAVEAVKNDNDYLFNSTDTPRFAQGTNQGQQSITNNPWKKDTFNLTEQGKIMRENPELAKQLMNAK</sequence>
<keyword evidence="4" id="KW-1185">Reference proteome</keyword>
<reference evidence="3 4" key="1">
    <citation type="submission" date="2018-07" db="EMBL/GenBank/DDBJ databases">
        <title>Anaerosacharophilus polymeroproducens gen. nov. sp. nov., an anaerobic bacterium isolated from salt field.</title>
        <authorList>
            <person name="Kim W."/>
            <person name="Yang S.-H."/>
            <person name="Oh J."/>
            <person name="Lee J.-H."/>
            <person name="Kwon K.K."/>
        </authorList>
    </citation>
    <scope>NUCLEOTIDE SEQUENCE [LARGE SCALE GENOMIC DNA]</scope>
    <source>
        <strain evidence="3 4">MCWD5</strain>
    </source>
</reference>
<comment type="caution">
    <text evidence="3">The sequence shown here is derived from an EMBL/GenBank/DDBJ whole genome shotgun (WGS) entry which is preliminary data.</text>
</comment>
<keyword evidence="1" id="KW-0175">Coiled coil</keyword>
<dbReference type="Pfam" id="PF06810">
    <property type="entry name" value="Phage_scaffold"/>
    <property type="match status" value="1"/>
</dbReference>
<dbReference type="OrthoDB" id="2067520at2"/>
<proteinExistence type="predicted"/>
<evidence type="ECO:0000313" key="4">
    <source>
        <dbReference type="Proteomes" id="UP000255036"/>
    </source>
</evidence>
<feature type="compositionally biased region" description="Polar residues" evidence="2">
    <location>
        <begin position="149"/>
        <end position="179"/>
    </location>
</feature>